<dbReference type="AlphaFoldDB" id="A0A9N9EER3"/>
<organism evidence="1 2">
    <name type="scientific">Acaulospora morrowiae</name>
    <dbReference type="NCBI Taxonomy" id="94023"/>
    <lineage>
        <taxon>Eukaryota</taxon>
        <taxon>Fungi</taxon>
        <taxon>Fungi incertae sedis</taxon>
        <taxon>Mucoromycota</taxon>
        <taxon>Glomeromycotina</taxon>
        <taxon>Glomeromycetes</taxon>
        <taxon>Diversisporales</taxon>
        <taxon>Acaulosporaceae</taxon>
        <taxon>Acaulospora</taxon>
    </lineage>
</organism>
<accession>A0A9N9EER3</accession>
<dbReference type="Gene3D" id="3.40.50.300">
    <property type="entry name" value="P-loop containing nucleotide triphosphate hydrolases"/>
    <property type="match status" value="1"/>
</dbReference>
<comment type="caution">
    <text evidence="1">The sequence shown here is derived from an EMBL/GenBank/DDBJ whole genome shotgun (WGS) entry which is preliminary data.</text>
</comment>
<dbReference type="Pfam" id="PF13469">
    <property type="entry name" value="Sulfotransfer_3"/>
    <property type="match status" value="1"/>
</dbReference>
<dbReference type="SUPFAM" id="SSF52540">
    <property type="entry name" value="P-loop containing nucleoside triphosphate hydrolases"/>
    <property type="match status" value="1"/>
</dbReference>
<keyword evidence="2" id="KW-1185">Reference proteome</keyword>
<dbReference type="InterPro" id="IPR052736">
    <property type="entry name" value="Stf3_sulfotransferase"/>
</dbReference>
<evidence type="ECO:0000313" key="2">
    <source>
        <dbReference type="Proteomes" id="UP000789342"/>
    </source>
</evidence>
<dbReference type="PANTHER" id="PTHR36451">
    <property type="entry name" value="PAPS-DEPENDENT SULFOTRANSFERASE STF3"/>
    <property type="match status" value="1"/>
</dbReference>
<sequence>LWKNVVLNHTAEVPLSVRVQQVQLLLKYGLSAPFYTFLWYLDELLYPNYKKQKIEPVFIIGSPRSGTTLLHRTLAQDEETFFAIRHFEWRYPFVIVQKLIKLFYLEDYIKKTNYWPATKIGNEASKMHANTLYDWEEDGILFDECFLHHHFVMTKFPYPNLMHLLSDFQALSPQEQNHLLAIHQKVIQKIIYIRGENKIYLSKDVSSHTKLNMLIKMYPHAKFIICLRPSREFVNSCLALIRTSTMAKTGIDIFTARGLKSVHERRLRDGCLKLIDFKHQEKIYVLYNKFIEDIRDTVENIYMKFGINMKERYIKHLEHP</sequence>
<reference evidence="1" key="1">
    <citation type="submission" date="2021-06" db="EMBL/GenBank/DDBJ databases">
        <authorList>
            <person name="Kallberg Y."/>
            <person name="Tangrot J."/>
            <person name="Rosling A."/>
        </authorList>
    </citation>
    <scope>NUCLEOTIDE SEQUENCE</scope>
    <source>
        <strain evidence="1">CL551</strain>
    </source>
</reference>
<evidence type="ECO:0000313" key="1">
    <source>
        <dbReference type="EMBL" id="CAG8671781.1"/>
    </source>
</evidence>
<dbReference type="EMBL" id="CAJVPV010012686">
    <property type="protein sequence ID" value="CAG8671781.1"/>
    <property type="molecule type" value="Genomic_DNA"/>
</dbReference>
<dbReference type="OrthoDB" id="188344at2759"/>
<gene>
    <name evidence="1" type="ORF">AMORRO_LOCUS10853</name>
</gene>
<protein>
    <submittedName>
        <fullName evidence="1">3504_t:CDS:1</fullName>
    </submittedName>
</protein>
<feature type="non-terminal residue" evidence="1">
    <location>
        <position position="320"/>
    </location>
</feature>
<proteinExistence type="predicted"/>
<dbReference type="InterPro" id="IPR027417">
    <property type="entry name" value="P-loop_NTPase"/>
</dbReference>
<dbReference type="Proteomes" id="UP000789342">
    <property type="component" value="Unassembled WGS sequence"/>
</dbReference>
<name>A0A9N9EER3_9GLOM</name>
<dbReference type="PANTHER" id="PTHR36451:SF1">
    <property type="entry name" value="OMEGA-HYDROXY-BETA-DIHYDROMENAQUINONE-9 SULFOTRANSFERASE STF3"/>
    <property type="match status" value="1"/>
</dbReference>